<sequence length="70" mass="7493">MTAPRKAALTSTRNRSTKFASLLVTTEATEPIAPIATATKSNFEDFLANVAKAINATPMLAISRIRTLSK</sequence>
<dbReference type="AlphaFoldDB" id="A0A6J6V5F2"/>
<protein>
    <submittedName>
        <fullName evidence="1">Unannotated protein</fullName>
    </submittedName>
</protein>
<organism evidence="1">
    <name type="scientific">freshwater metagenome</name>
    <dbReference type="NCBI Taxonomy" id="449393"/>
    <lineage>
        <taxon>unclassified sequences</taxon>
        <taxon>metagenomes</taxon>
        <taxon>ecological metagenomes</taxon>
    </lineage>
</organism>
<reference evidence="1" key="1">
    <citation type="submission" date="2020-05" db="EMBL/GenBank/DDBJ databases">
        <authorList>
            <person name="Chiriac C."/>
            <person name="Salcher M."/>
            <person name="Ghai R."/>
            <person name="Kavagutti S V."/>
        </authorList>
    </citation>
    <scope>NUCLEOTIDE SEQUENCE</scope>
</reference>
<gene>
    <name evidence="1" type="ORF">UFOPK2855_01034</name>
</gene>
<accession>A0A6J6V5F2</accession>
<proteinExistence type="predicted"/>
<dbReference type="EMBL" id="CAEZZK010000218">
    <property type="protein sequence ID" value="CAB4766263.1"/>
    <property type="molecule type" value="Genomic_DNA"/>
</dbReference>
<name>A0A6J6V5F2_9ZZZZ</name>
<evidence type="ECO:0000313" key="1">
    <source>
        <dbReference type="EMBL" id="CAB4766263.1"/>
    </source>
</evidence>